<accession>A0AAU7CE28</accession>
<sequence length="241" mass="25777">MFFSLPSRVASPLAAAAFLAAMAAGRAEAQFGVGIAYPGAPFLYYTPERVPSPTDYLYDRDKARISAYGNSVQQQAATSQMASPSASSNAYFNHLRDYAGEGTYQVSSRQSLSRRTAPQARASSKPETRSASTRSDLLPLTGFFLPGGALDWPRDAPNTGTLRSAQAEVEAAVKVVLNQVRSGEKAKAQSVGAAKRKLVNYGQPAIAEVRSARSKAVADCFHYFLLFLHQALDQAAETGDS</sequence>
<protein>
    <submittedName>
        <fullName evidence="3">Uncharacterized protein</fullName>
    </submittedName>
</protein>
<organism evidence="3">
    <name type="scientific">Singulisphaera sp. Ch08</name>
    <dbReference type="NCBI Taxonomy" id="3120278"/>
    <lineage>
        <taxon>Bacteria</taxon>
        <taxon>Pseudomonadati</taxon>
        <taxon>Planctomycetota</taxon>
        <taxon>Planctomycetia</taxon>
        <taxon>Isosphaerales</taxon>
        <taxon>Isosphaeraceae</taxon>
        <taxon>Singulisphaera</taxon>
    </lineage>
</organism>
<feature type="region of interest" description="Disordered" evidence="1">
    <location>
        <begin position="105"/>
        <end position="133"/>
    </location>
</feature>
<reference evidence="3" key="1">
    <citation type="submission" date="2024-05" db="EMBL/GenBank/DDBJ databases">
        <title>Planctomycetes of the genus Singulisphaera possess chitinolytic capabilities.</title>
        <authorList>
            <person name="Ivanova A."/>
        </authorList>
    </citation>
    <scope>NUCLEOTIDE SEQUENCE</scope>
    <source>
        <strain evidence="3">Ch08T</strain>
    </source>
</reference>
<proteinExistence type="predicted"/>
<evidence type="ECO:0000256" key="2">
    <source>
        <dbReference type="SAM" id="SignalP"/>
    </source>
</evidence>
<dbReference type="AlphaFoldDB" id="A0AAU7CE28"/>
<feature type="signal peptide" evidence="2">
    <location>
        <begin position="1"/>
        <end position="29"/>
    </location>
</feature>
<name>A0AAU7CE28_9BACT</name>
<dbReference type="RefSeq" id="WP_406696179.1">
    <property type="nucleotide sequence ID" value="NZ_CP155447.1"/>
</dbReference>
<evidence type="ECO:0000313" key="3">
    <source>
        <dbReference type="EMBL" id="XBH03445.1"/>
    </source>
</evidence>
<feature type="compositionally biased region" description="Polar residues" evidence="1">
    <location>
        <begin position="105"/>
        <end position="116"/>
    </location>
</feature>
<dbReference type="EMBL" id="CP155447">
    <property type="protein sequence ID" value="XBH03445.1"/>
    <property type="molecule type" value="Genomic_DNA"/>
</dbReference>
<keyword evidence="2" id="KW-0732">Signal</keyword>
<gene>
    <name evidence="3" type="ORF">V5E97_34845</name>
</gene>
<feature type="chain" id="PRO_5043772704" evidence="2">
    <location>
        <begin position="30"/>
        <end position="241"/>
    </location>
</feature>
<evidence type="ECO:0000256" key="1">
    <source>
        <dbReference type="SAM" id="MobiDB-lite"/>
    </source>
</evidence>